<evidence type="ECO:0000256" key="2">
    <source>
        <dbReference type="ARBA" id="ARBA00022475"/>
    </source>
</evidence>
<evidence type="ECO:0000313" key="8">
    <source>
        <dbReference type="EMBL" id="PRY63656.1"/>
    </source>
</evidence>
<dbReference type="EMBL" id="PVTI01000001">
    <property type="protein sequence ID" value="PRY63656.1"/>
    <property type="molecule type" value="Genomic_DNA"/>
</dbReference>
<comment type="subcellular location">
    <subcellularLocation>
        <location evidence="1">Cell membrane</location>
        <topology evidence="1">Multi-pass membrane protein</topology>
    </subcellularLocation>
</comment>
<dbReference type="GO" id="GO:0022857">
    <property type="term" value="F:transmembrane transporter activity"/>
    <property type="evidence" value="ECO:0007669"/>
    <property type="project" value="InterPro"/>
</dbReference>
<feature type="transmembrane region" description="Helical" evidence="6">
    <location>
        <begin position="77"/>
        <end position="96"/>
    </location>
</feature>
<evidence type="ECO:0000259" key="7">
    <source>
        <dbReference type="PROSITE" id="PS50850"/>
    </source>
</evidence>
<feature type="transmembrane region" description="Helical" evidence="6">
    <location>
        <begin position="108"/>
        <end position="125"/>
    </location>
</feature>
<dbReference type="RefSeq" id="WP_218279164.1">
    <property type="nucleotide sequence ID" value="NZ_PVTI01000001.1"/>
</dbReference>
<feature type="transmembrane region" description="Helical" evidence="6">
    <location>
        <begin position="45"/>
        <end position="65"/>
    </location>
</feature>
<feature type="domain" description="Major facilitator superfamily (MFS) profile" evidence="7">
    <location>
        <begin position="228"/>
        <end position="423"/>
    </location>
</feature>
<feature type="transmembrane region" description="Helical" evidence="6">
    <location>
        <begin position="12"/>
        <end position="39"/>
    </location>
</feature>
<name>A0A2T0V0H2_9MICO</name>
<dbReference type="Proteomes" id="UP000237822">
    <property type="component" value="Unassembled WGS sequence"/>
</dbReference>
<dbReference type="InterPro" id="IPR011701">
    <property type="entry name" value="MFS"/>
</dbReference>
<proteinExistence type="predicted"/>
<feature type="transmembrane region" description="Helical" evidence="6">
    <location>
        <begin position="294"/>
        <end position="310"/>
    </location>
</feature>
<keyword evidence="4 6" id="KW-1133">Transmembrane helix</keyword>
<dbReference type="GO" id="GO:0005886">
    <property type="term" value="C:plasma membrane"/>
    <property type="evidence" value="ECO:0007669"/>
    <property type="project" value="UniProtKB-SubCell"/>
</dbReference>
<sequence>MTTGKVRRSRRSLYGMLAASGVSVLGTRITTVALPWFVLQETDSAALTGLVLTAEMAPYVVVKALGGPLVDRRGPRIISVAGDVLSGALLALIPILYAVGQLSLPDRMPLLLAIVALAGAVRGPGDGARNAMIPAVADATGMDVERVTGLDSTVDRAAALLGIGAGGFLVAGFGGPQTVSVTAAMAFASAVLVAIFIPRVVLGDPDEEGSYFAQLRTGFAFLRRDRLLRAIIAMITVTNLLEAAYIAVMLPNWVHDHGYSPALIGILGMLYGGAAVLTSLVATTMAGRFSRRTAYLLGFCLAGAPRYLTLAFDAPLWLIIVSNVVAGFGTGFINPTINSLFFERVPREIVGRVGSLGNALAWAGLPLGGIVGGAAVTVLGLAPALGLAGAAYLISTALPGARPEWREMDRARTPVDKVHSAGT</sequence>
<feature type="transmembrane region" description="Helical" evidence="6">
    <location>
        <begin position="227"/>
        <end position="250"/>
    </location>
</feature>
<comment type="caution">
    <text evidence="8">The sequence shown here is derived from an EMBL/GenBank/DDBJ whole genome shotgun (WGS) entry which is preliminary data.</text>
</comment>
<feature type="transmembrane region" description="Helical" evidence="6">
    <location>
        <begin position="349"/>
        <end position="368"/>
    </location>
</feature>
<feature type="transmembrane region" description="Helical" evidence="6">
    <location>
        <begin position="374"/>
        <end position="398"/>
    </location>
</feature>
<keyword evidence="9" id="KW-1185">Reference proteome</keyword>
<evidence type="ECO:0000313" key="9">
    <source>
        <dbReference type="Proteomes" id="UP000237822"/>
    </source>
</evidence>
<dbReference type="InterPro" id="IPR020846">
    <property type="entry name" value="MFS_dom"/>
</dbReference>
<gene>
    <name evidence="8" type="ORF">BCF74_10154</name>
</gene>
<dbReference type="PROSITE" id="PS50850">
    <property type="entry name" value="MFS"/>
    <property type="match status" value="1"/>
</dbReference>
<keyword evidence="5 6" id="KW-0472">Membrane</keyword>
<feature type="transmembrane region" description="Helical" evidence="6">
    <location>
        <begin position="181"/>
        <end position="202"/>
    </location>
</feature>
<evidence type="ECO:0000256" key="5">
    <source>
        <dbReference type="ARBA" id="ARBA00023136"/>
    </source>
</evidence>
<accession>A0A2T0V0H2</accession>
<keyword evidence="3 6" id="KW-0812">Transmembrane</keyword>
<dbReference type="InterPro" id="IPR036259">
    <property type="entry name" value="MFS_trans_sf"/>
</dbReference>
<dbReference type="CDD" id="cd06173">
    <property type="entry name" value="MFS_MefA_like"/>
    <property type="match status" value="1"/>
</dbReference>
<dbReference type="PANTHER" id="PTHR23513:SF6">
    <property type="entry name" value="MAJOR FACILITATOR SUPERFAMILY ASSOCIATED DOMAIN-CONTAINING PROTEIN"/>
    <property type="match status" value="1"/>
</dbReference>
<reference evidence="8 9" key="1">
    <citation type="submission" date="2018-03" db="EMBL/GenBank/DDBJ databases">
        <title>Genomic Encyclopedia of Archaeal and Bacterial Type Strains, Phase II (KMG-II): from individual species to whole genera.</title>
        <authorList>
            <person name="Goeker M."/>
        </authorList>
    </citation>
    <scope>NUCLEOTIDE SEQUENCE [LARGE SCALE GENOMIC DNA]</scope>
    <source>
        <strain evidence="8 9">ATCC BAA-1496</strain>
    </source>
</reference>
<evidence type="ECO:0000256" key="3">
    <source>
        <dbReference type="ARBA" id="ARBA00022692"/>
    </source>
</evidence>
<protein>
    <submittedName>
        <fullName evidence="8">MFS transporter</fullName>
    </submittedName>
</protein>
<evidence type="ECO:0000256" key="4">
    <source>
        <dbReference type="ARBA" id="ARBA00022989"/>
    </source>
</evidence>
<dbReference type="PANTHER" id="PTHR23513">
    <property type="entry name" value="INTEGRAL MEMBRANE EFFLUX PROTEIN-RELATED"/>
    <property type="match status" value="1"/>
</dbReference>
<feature type="transmembrane region" description="Helical" evidence="6">
    <location>
        <begin position="316"/>
        <end position="337"/>
    </location>
</feature>
<feature type="transmembrane region" description="Helical" evidence="6">
    <location>
        <begin position="262"/>
        <end position="282"/>
    </location>
</feature>
<dbReference type="SUPFAM" id="SSF103473">
    <property type="entry name" value="MFS general substrate transporter"/>
    <property type="match status" value="1"/>
</dbReference>
<dbReference type="Pfam" id="PF07690">
    <property type="entry name" value="MFS_1"/>
    <property type="match status" value="1"/>
</dbReference>
<evidence type="ECO:0000256" key="1">
    <source>
        <dbReference type="ARBA" id="ARBA00004651"/>
    </source>
</evidence>
<dbReference type="Gene3D" id="1.20.1250.20">
    <property type="entry name" value="MFS general substrate transporter like domains"/>
    <property type="match status" value="1"/>
</dbReference>
<organism evidence="8 9">
    <name type="scientific">Knoellia remsis</name>
    <dbReference type="NCBI Taxonomy" id="407159"/>
    <lineage>
        <taxon>Bacteria</taxon>
        <taxon>Bacillati</taxon>
        <taxon>Actinomycetota</taxon>
        <taxon>Actinomycetes</taxon>
        <taxon>Micrococcales</taxon>
        <taxon>Intrasporangiaceae</taxon>
        <taxon>Knoellia</taxon>
    </lineage>
</organism>
<keyword evidence="2" id="KW-1003">Cell membrane</keyword>
<dbReference type="AlphaFoldDB" id="A0A2T0V0H2"/>
<evidence type="ECO:0000256" key="6">
    <source>
        <dbReference type="SAM" id="Phobius"/>
    </source>
</evidence>
<feature type="transmembrane region" description="Helical" evidence="6">
    <location>
        <begin position="157"/>
        <end position="175"/>
    </location>
</feature>